<gene>
    <name evidence="2" type="ORF">ENS06_02300</name>
</gene>
<dbReference type="Gene3D" id="2.20.28.30">
    <property type="entry name" value="RNA polymerase ii, chain L"/>
    <property type="match status" value="1"/>
</dbReference>
<dbReference type="SMART" id="SM00834">
    <property type="entry name" value="CxxC_CXXC_SSSS"/>
    <property type="match status" value="1"/>
</dbReference>
<proteinExistence type="predicted"/>
<dbReference type="Pfam" id="PF09723">
    <property type="entry name" value="Zn_ribbon_8"/>
    <property type="match status" value="1"/>
</dbReference>
<sequence>MPIYEYRCEKCRNEFECFVWTSQEAASVECPRCGSKDVKKLLSSFASKAPLSSVLGSGCGTGGFS</sequence>
<organism evidence="2">
    <name type="scientific">Desulfacinum infernum</name>
    <dbReference type="NCBI Taxonomy" id="35837"/>
    <lineage>
        <taxon>Bacteria</taxon>
        <taxon>Pseudomonadati</taxon>
        <taxon>Thermodesulfobacteriota</taxon>
        <taxon>Syntrophobacteria</taxon>
        <taxon>Syntrophobacterales</taxon>
        <taxon>Syntrophobacteraceae</taxon>
        <taxon>Desulfacinum</taxon>
    </lineage>
</organism>
<dbReference type="PANTHER" id="PTHR34404:SF3">
    <property type="entry name" value="REGULATORY PROTEIN, FMDB FAMILY"/>
    <property type="match status" value="1"/>
</dbReference>
<dbReference type="InterPro" id="IPR013429">
    <property type="entry name" value="Regulatory_FmdB_Zinc_ribbon"/>
</dbReference>
<protein>
    <submittedName>
        <fullName evidence="2">Zinc ribbon domain-containing protein</fullName>
    </submittedName>
</protein>
<accession>A0A832A3P7</accession>
<dbReference type="AlphaFoldDB" id="A0A832A3P7"/>
<dbReference type="NCBIfam" id="TIGR02605">
    <property type="entry name" value="CxxC_CxxC_SSSS"/>
    <property type="match status" value="1"/>
</dbReference>
<name>A0A832A3P7_9BACT</name>
<evidence type="ECO:0000313" key="2">
    <source>
        <dbReference type="EMBL" id="HFK96139.1"/>
    </source>
</evidence>
<feature type="domain" description="Putative regulatory protein FmdB zinc ribbon" evidence="1">
    <location>
        <begin position="1"/>
        <end position="43"/>
    </location>
</feature>
<dbReference type="PANTHER" id="PTHR34404">
    <property type="entry name" value="REGULATORY PROTEIN, FMDB FAMILY"/>
    <property type="match status" value="1"/>
</dbReference>
<evidence type="ECO:0000259" key="1">
    <source>
        <dbReference type="SMART" id="SM00834"/>
    </source>
</evidence>
<reference evidence="2" key="1">
    <citation type="journal article" date="2020" name="mSystems">
        <title>Genome- and Community-Level Interaction Insights into Carbon Utilization and Element Cycling Functions of Hydrothermarchaeota in Hydrothermal Sediment.</title>
        <authorList>
            <person name="Zhou Z."/>
            <person name="Liu Y."/>
            <person name="Xu W."/>
            <person name="Pan J."/>
            <person name="Luo Z.H."/>
            <person name="Li M."/>
        </authorList>
    </citation>
    <scope>NUCLEOTIDE SEQUENCE [LARGE SCALE GENOMIC DNA]</scope>
    <source>
        <strain evidence="2">SpSt-456</strain>
    </source>
</reference>
<comment type="caution">
    <text evidence="2">The sequence shown here is derived from an EMBL/GenBank/DDBJ whole genome shotgun (WGS) entry which is preliminary data.</text>
</comment>
<dbReference type="EMBL" id="DSTK01000009">
    <property type="protein sequence ID" value="HFK96139.1"/>
    <property type="molecule type" value="Genomic_DNA"/>
</dbReference>